<proteinExistence type="predicted"/>
<gene>
    <name evidence="1" type="ORF">Y1Q_0018097</name>
</gene>
<accession>A0A151MW70</accession>
<organism evidence="1 2">
    <name type="scientific">Alligator mississippiensis</name>
    <name type="common">American alligator</name>
    <dbReference type="NCBI Taxonomy" id="8496"/>
    <lineage>
        <taxon>Eukaryota</taxon>
        <taxon>Metazoa</taxon>
        <taxon>Chordata</taxon>
        <taxon>Craniata</taxon>
        <taxon>Vertebrata</taxon>
        <taxon>Euteleostomi</taxon>
        <taxon>Archelosauria</taxon>
        <taxon>Archosauria</taxon>
        <taxon>Crocodylia</taxon>
        <taxon>Alligatoridae</taxon>
        <taxon>Alligatorinae</taxon>
        <taxon>Alligator</taxon>
    </lineage>
</organism>
<dbReference type="Proteomes" id="UP000050525">
    <property type="component" value="Unassembled WGS sequence"/>
</dbReference>
<dbReference type="AlphaFoldDB" id="A0A151MW70"/>
<evidence type="ECO:0000313" key="1">
    <source>
        <dbReference type="EMBL" id="KYO28737.1"/>
    </source>
</evidence>
<reference evidence="1 2" key="1">
    <citation type="journal article" date="2012" name="Genome Biol.">
        <title>Sequencing three crocodilian genomes to illuminate the evolution of archosaurs and amniotes.</title>
        <authorList>
            <person name="St John J.A."/>
            <person name="Braun E.L."/>
            <person name="Isberg S.R."/>
            <person name="Miles L.G."/>
            <person name="Chong A.Y."/>
            <person name="Gongora J."/>
            <person name="Dalzell P."/>
            <person name="Moran C."/>
            <person name="Bed'hom B."/>
            <person name="Abzhanov A."/>
            <person name="Burgess S.C."/>
            <person name="Cooksey A.M."/>
            <person name="Castoe T.A."/>
            <person name="Crawford N.G."/>
            <person name="Densmore L.D."/>
            <person name="Drew J.C."/>
            <person name="Edwards S.V."/>
            <person name="Faircloth B.C."/>
            <person name="Fujita M.K."/>
            <person name="Greenwold M.J."/>
            <person name="Hoffmann F.G."/>
            <person name="Howard J.M."/>
            <person name="Iguchi T."/>
            <person name="Janes D.E."/>
            <person name="Khan S.Y."/>
            <person name="Kohno S."/>
            <person name="de Koning A.J."/>
            <person name="Lance S.L."/>
            <person name="McCarthy F.M."/>
            <person name="McCormack J.E."/>
            <person name="Merchant M.E."/>
            <person name="Peterson D.G."/>
            <person name="Pollock D.D."/>
            <person name="Pourmand N."/>
            <person name="Raney B.J."/>
            <person name="Roessler K.A."/>
            <person name="Sanford J.R."/>
            <person name="Sawyer R.H."/>
            <person name="Schmidt C.J."/>
            <person name="Triplett E.W."/>
            <person name="Tuberville T.D."/>
            <person name="Venegas-Anaya M."/>
            <person name="Howard J.T."/>
            <person name="Jarvis E.D."/>
            <person name="Guillette L.J.Jr."/>
            <person name="Glenn T.C."/>
            <person name="Green R.E."/>
            <person name="Ray D.A."/>
        </authorList>
    </citation>
    <scope>NUCLEOTIDE SEQUENCE [LARGE SCALE GENOMIC DNA]</scope>
    <source>
        <strain evidence="1">KSC_2009_1</strain>
    </source>
</reference>
<comment type="caution">
    <text evidence="1">The sequence shown here is derived from an EMBL/GenBank/DDBJ whole genome shotgun (WGS) entry which is preliminary data.</text>
</comment>
<protein>
    <submittedName>
        <fullName evidence="1">Uncharacterized protein</fullName>
    </submittedName>
</protein>
<name>A0A151MW70_ALLMI</name>
<sequence length="72" mass="8495">MLMLGNRGKDTSLRLMALNQFKMHWPGELDEYTSDITGPGWCMRTERAHEHILSLLQRKTRPKETYLRSIFS</sequence>
<evidence type="ECO:0000313" key="2">
    <source>
        <dbReference type="Proteomes" id="UP000050525"/>
    </source>
</evidence>
<dbReference type="EMBL" id="AKHW03004780">
    <property type="protein sequence ID" value="KYO28737.1"/>
    <property type="molecule type" value="Genomic_DNA"/>
</dbReference>
<keyword evidence="2" id="KW-1185">Reference proteome</keyword>